<keyword evidence="2" id="KW-1185">Reference proteome</keyword>
<name>A0ACC1AV22_9ROSI</name>
<gene>
    <name evidence="1" type="ORF">Patl1_13076</name>
</gene>
<comment type="caution">
    <text evidence="1">The sequence shown here is derived from an EMBL/GenBank/DDBJ whole genome shotgun (WGS) entry which is preliminary data.</text>
</comment>
<evidence type="ECO:0000313" key="2">
    <source>
        <dbReference type="Proteomes" id="UP001164250"/>
    </source>
</evidence>
<dbReference type="EMBL" id="CM047904">
    <property type="protein sequence ID" value="KAJ0090513.1"/>
    <property type="molecule type" value="Genomic_DNA"/>
</dbReference>
<organism evidence="1 2">
    <name type="scientific">Pistacia atlantica</name>
    <dbReference type="NCBI Taxonomy" id="434234"/>
    <lineage>
        <taxon>Eukaryota</taxon>
        <taxon>Viridiplantae</taxon>
        <taxon>Streptophyta</taxon>
        <taxon>Embryophyta</taxon>
        <taxon>Tracheophyta</taxon>
        <taxon>Spermatophyta</taxon>
        <taxon>Magnoliopsida</taxon>
        <taxon>eudicotyledons</taxon>
        <taxon>Gunneridae</taxon>
        <taxon>Pentapetalae</taxon>
        <taxon>rosids</taxon>
        <taxon>malvids</taxon>
        <taxon>Sapindales</taxon>
        <taxon>Anacardiaceae</taxon>
        <taxon>Pistacia</taxon>
    </lineage>
</organism>
<reference evidence="2" key="1">
    <citation type="journal article" date="2023" name="G3 (Bethesda)">
        <title>Genome assembly and association tests identify interacting loci associated with vigor, precocity, and sex in interspecific pistachio rootstocks.</title>
        <authorList>
            <person name="Palmer W."/>
            <person name="Jacygrad E."/>
            <person name="Sagayaradj S."/>
            <person name="Cavanaugh K."/>
            <person name="Han R."/>
            <person name="Bertier L."/>
            <person name="Beede B."/>
            <person name="Kafkas S."/>
            <person name="Golino D."/>
            <person name="Preece J."/>
            <person name="Michelmore R."/>
        </authorList>
    </citation>
    <scope>NUCLEOTIDE SEQUENCE [LARGE SCALE GENOMIC DNA]</scope>
</reference>
<sequence length="1168" mass="126572">MDAANLVIGDGMGYRNELPNTGDDGVIMGLNKAYDIITQNEGPVEITKTIELAAESTIVDSSAEKDGEGLTLLDEFSGLTLSEELGVEEKNNIINSKKSQAKGTTEKGSHPKNVTSIAKKNKGEKIGSVTSKQPLAIATNRRLSSDRQISGSIKGVDSGRATKLVPASSPAHLSQQTKLSYTASPASNTTVNVGLRSLESGGTKPQRTGGLPSYGFSFKCDERAEKRKEFYAKLEEKIQAMEEEKTTMQAKSQENQEAEIKMLRKSLMFKATPMPSFYHEPPPPKVELKKIPTTRAKSPKLGRSKGSYKDSDGNSSHGSQSEDSTSNSEQPNLEAEAEQSQSGINEEVVGSLEKAESESDAAKHSTEEQLMEHNDQTTSSFSFVHEAPGRGVGGKFRKPSSRKPPSTPYSRPHPRSRWLSKLVDPAYRLISGGATRILPSLFSKSPECSLPPPNDQQQKEDNDKVDQDVKEKVGGDGELNYGEARLTGVLDPSSSTDGSKNGFDFDRCKQDKKGEGTNGDRVSEIEQLVKGKTFSRDQFNHLIEILQSRTVDIPDVEPENKYLSMTVRDTERPIPALERQRKSVDVKKEDLSKALWGTSTTFVQSSLQDEVGASPIDIARAYMGTRGSDLGLSSKSIISKDERTSLTGDEYALKPFLPSPSPKPSTCWPGAMLQDQRAYLTPQSERGRSGLYNFPRTPYSRTIFSKSKSKLTQLQADGNRSLNIPSTPLQQSQTPIYQQSRRDTSDDVRGSVGPIRRMRHKVAESPSRSSVSFHSSLIGHSPLGNSNVSESFFPAVKTNLETGGSGSSSLFQSLDNKPSNSEVGVPPVHPHSSQMARTILEHLERNPPTPKDKSAELKLATSWNQTQSSNVNSAIPSGNNSLLRLGALDSYKSTGQIDKKNSAQNEARVNNFFKVPQERAIKSMDAVKKTTSASDIKVNSIFTIQAGNAGPSQDLRNTGDFQIKSRHEGNSIAPLASLSIPWLSNSYLNCLPAYQGAVLVYKRTCSDTICSLAFPKMLSLPNDSILASSAADGEVPNLQRKPSSDSVGTKPVLSSISVGKPAQRWAFSSDNTAGFSFPVSASTGVFSEPPTPSVMPSFPASGIHQPNKEAAVPTYSFGSNKSTPSLVFAFPSTSNAVTHDDASDLKFNFGSEETRISFSSIGKDAICY</sequence>
<protein>
    <submittedName>
        <fullName evidence="1">Uncharacterized protein</fullName>
    </submittedName>
</protein>
<proteinExistence type="predicted"/>
<evidence type="ECO:0000313" key="1">
    <source>
        <dbReference type="EMBL" id="KAJ0090513.1"/>
    </source>
</evidence>
<accession>A0ACC1AV22</accession>
<dbReference type="Proteomes" id="UP001164250">
    <property type="component" value="Chromosome 8"/>
</dbReference>